<dbReference type="VEuPathDB" id="VectorBase:GBRI034390"/>
<evidence type="ECO:0000256" key="4">
    <source>
        <dbReference type="ARBA" id="ARBA00022448"/>
    </source>
</evidence>
<keyword evidence="4" id="KW-0813">Transport</keyword>
<evidence type="ECO:0000259" key="8">
    <source>
        <dbReference type="SMART" id="SM00913"/>
    </source>
</evidence>
<dbReference type="InterPro" id="IPR001494">
    <property type="entry name" value="Importin-beta_N"/>
</dbReference>
<dbReference type="PANTHER" id="PTHR21452">
    <property type="entry name" value="EXPORTIN-6"/>
    <property type="match status" value="1"/>
</dbReference>
<evidence type="ECO:0000313" key="9">
    <source>
        <dbReference type="EnsemblMetazoa" id="GBRI034390-PA"/>
    </source>
</evidence>
<comment type="subcellular location">
    <subcellularLocation>
        <location evidence="2">Cytoplasm</location>
    </subcellularLocation>
    <subcellularLocation>
        <location evidence="1">Nucleus</location>
    </subcellularLocation>
</comment>
<accession>A0A1A9WVV6</accession>
<dbReference type="AlphaFoldDB" id="A0A1A9WVV6"/>
<evidence type="ECO:0000256" key="6">
    <source>
        <dbReference type="ARBA" id="ARBA00022927"/>
    </source>
</evidence>
<keyword evidence="10" id="KW-1185">Reference proteome</keyword>
<comment type="similarity">
    <text evidence="3">Belongs to the exportin family.</text>
</comment>
<keyword evidence="7" id="KW-0539">Nucleus</keyword>
<reference evidence="9" key="2">
    <citation type="submission" date="2020-05" db="UniProtKB">
        <authorList>
            <consortium name="EnsemblMetazoa"/>
        </authorList>
    </citation>
    <scope>IDENTIFICATION</scope>
    <source>
        <strain evidence="9">IAEA</strain>
    </source>
</reference>
<dbReference type="InterPro" id="IPR040016">
    <property type="entry name" value="XPO6"/>
</dbReference>
<dbReference type="InterPro" id="IPR011989">
    <property type="entry name" value="ARM-like"/>
</dbReference>
<keyword evidence="5" id="KW-0963">Cytoplasm</keyword>
<evidence type="ECO:0000313" key="10">
    <source>
        <dbReference type="Proteomes" id="UP000091820"/>
    </source>
</evidence>
<dbReference type="GO" id="GO:0006611">
    <property type="term" value="P:protein export from nucleus"/>
    <property type="evidence" value="ECO:0007669"/>
    <property type="project" value="InterPro"/>
</dbReference>
<dbReference type="GO" id="GO:0005634">
    <property type="term" value="C:nucleus"/>
    <property type="evidence" value="ECO:0007669"/>
    <property type="project" value="UniProtKB-SubCell"/>
</dbReference>
<dbReference type="EnsemblMetazoa" id="GBRI034390-RA">
    <property type="protein sequence ID" value="GBRI034390-PA"/>
    <property type="gene ID" value="GBRI034390"/>
</dbReference>
<dbReference type="STRING" id="37001.A0A1A9WVV6"/>
<reference evidence="10" key="1">
    <citation type="submission" date="2014-03" db="EMBL/GenBank/DDBJ databases">
        <authorList>
            <person name="Aksoy S."/>
            <person name="Warren W."/>
            <person name="Wilson R.K."/>
        </authorList>
    </citation>
    <scope>NUCLEOTIDE SEQUENCE [LARGE SCALE GENOMIC DNA]</scope>
    <source>
        <strain evidence="10">IAEA</strain>
    </source>
</reference>
<dbReference type="PANTHER" id="PTHR21452:SF4">
    <property type="entry name" value="EXPORTIN-6"/>
    <property type="match status" value="1"/>
</dbReference>
<organism evidence="9 10">
    <name type="scientific">Glossina brevipalpis</name>
    <dbReference type="NCBI Taxonomy" id="37001"/>
    <lineage>
        <taxon>Eukaryota</taxon>
        <taxon>Metazoa</taxon>
        <taxon>Ecdysozoa</taxon>
        <taxon>Arthropoda</taxon>
        <taxon>Hexapoda</taxon>
        <taxon>Insecta</taxon>
        <taxon>Pterygota</taxon>
        <taxon>Neoptera</taxon>
        <taxon>Endopterygota</taxon>
        <taxon>Diptera</taxon>
        <taxon>Brachycera</taxon>
        <taxon>Muscomorpha</taxon>
        <taxon>Hippoboscoidea</taxon>
        <taxon>Glossinidae</taxon>
        <taxon>Glossina</taxon>
    </lineage>
</organism>
<sequence>MINFNFSACYDCMKQYENGIIKGIMCSLIKKNIDKFPDNSFRGGGDNTETEMQSSPFAVVESLLHEFYTSTTPNARKREIEAELLAFKNQPESWKTCLSAVSNAATFEQNQFLWFFCTSTLDHAITRRWMQLGSSDRALLRETLWHTYANLACASAKRQRDTYAQLIALLGKRQFPDEDPNYLAHCIALTKTNFSLGICLLRTTSEEVVSNREDVSTDLTDLLTKYLLIAVCHINGKDIHSIPSTPVDYNLLTSLPNDNQLSSILELLSCVQHLVSWMNTDLLSEYFFLSILDLSQWRSTRQDISLNGLSVLNELLYLQKPLPFSNIIMSGVNGLLDQYHSSNKQHDEMYTDKFRELLRLYAIKYWPRMLEDLEVLEAFLNSLYCWTIHRNGAYDFTEKLEIWTPIIKGINAHNKLSRFYEVVQLLVPEIMRRTQFEYNKTELELLDNELMEDNTQTEWQQYITQCIECVALIAEPCSRAVFGLVFSHWWRPYMYLRSLENDVDCGKTFEFLRKMKSQSLPENLRDFTTICQAVVRIVPLLENNNTELGNEVNCHLNEFAENLWTVLKFLISNKLTVFDVDKSIFQTDFDYLYAQVLMAIRSILPLSSNLKTDEKLVTIFEALISIFQTNNLLRGCTIIQMAASQLLLCISSVIRPKSLLEFPAVINIMQSGPRLSHLPNQVQANIYVSIISYLILPWKNVDEQGQDYEHRSAMLREYVDSLARSFLQIDLNTINSAIIAESKISSISLNLLTTFSLVIEYFKGSPNTSKDMLATAFKPIITKALMIYNTFGQSSNIIATTVADFSLSVLHTLQTQLGTQFIKEMINLFITVNSRDQLTISRAAVIEKILQMFQLIAKHPGNASLTMIPSILDFTFAYIMPLLQQDDNINYSGDITSAVYDLFDSILNYKWQYFYKFYVQPNGISFQNGVNGSNGAITSTTENLQPEHFMTIMNAYGQILISGNDPNIVRTVLNSLQSVHDRWRLYQRPLFKDNLLASFQSALISVLLTGEGALHFDLLANTLFNMSQVDNLKMRESFAQAGLPINMKLIDEICLTKIQKHAY</sequence>
<evidence type="ECO:0000256" key="2">
    <source>
        <dbReference type="ARBA" id="ARBA00004496"/>
    </source>
</evidence>
<evidence type="ECO:0000256" key="1">
    <source>
        <dbReference type="ARBA" id="ARBA00004123"/>
    </source>
</evidence>
<protein>
    <recommendedName>
        <fullName evidence="8">Importin N-terminal domain-containing protein</fullName>
    </recommendedName>
</protein>
<dbReference type="GO" id="GO:0005049">
    <property type="term" value="F:nuclear export signal receptor activity"/>
    <property type="evidence" value="ECO:0007669"/>
    <property type="project" value="InterPro"/>
</dbReference>
<dbReference type="Pfam" id="PF03810">
    <property type="entry name" value="IBN_N"/>
    <property type="match status" value="1"/>
</dbReference>
<dbReference type="GO" id="GO:0031267">
    <property type="term" value="F:small GTPase binding"/>
    <property type="evidence" value="ECO:0007669"/>
    <property type="project" value="InterPro"/>
</dbReference>
<feature type="domain" description="Importin N-terminal" evidence="8">
    <location>
        <begin position="80"/>
        <end position="150"/>
    </location>
</feature>
<evidence type="ECO:0000256" key="7">
    <source>
        <dbReference type="ARBA" id="ARBA00023242"/>
    </source>
</evidence>
<keyword evidence="6" id="KW-0653">Protein transport</keyword>
<proteinExistence type="inferred from homology"/>
<evidence type="ECO:0000256" key="3">
    <source>
        <dbReference type="ARBA" id="ARBA00009466"/>
    </source>
</evidence>
<dbReference type="Gene3D" id="1.25.10.10">
    <property type="entry name" value="Leucine-rich Repeat Variant"/>
    <property type="match status" value="1"/>
</dbReference>
<name>A0A1A9WVV6_9MUSC</name>
<dbReference type="InterPro" id="IPR016024">
    <property type="entry name" value="ARM-type_fold"/>
</dbReference>
<evidence type="ECO:0000256" key="5">
    <source>
        <dbReference type="ARBA" id="ARBA00022490"/>
    </source>
</evidence>
<dbReference type="Proteomes" id="UP000091820">
    <property type="component" value="Unassembled WGS sequence"/>
</dbReference>
<dbReference type="SUPFAM" id="SSF48371">
    <property type="entry name" value="ARM repeat"/>
    <property type="match status" value="1"/>
</dbReference>
<dbReference type="GO" id="GO:0005737">
    <property type="term" value="C:cytoplasm"/>
    <property type="evidence" value="ECO:0007669"/>
    <property type="project" value="UniProtKB-SubCell"/>
</dbReference>
<dbReference type="SMART" id="SM00913">
    <property type="entry name" value="IBN_N"/>
    <property type="match status" value="1"/>
</dbReference>